<dbReference type="SUPFAM" id="SSF63411">
    <property type="entry name" value="LuxS/MPP-like metallohydrolase"/>
    <property type="match status" value="4"/>
</dbReference>
<evidence type="ECO:0000313" key="4">
    <source>
        <dbReference type="Proteomes" id="UP000217838"/>
    </source>
</evidence>
<dbReference type="PANTHER" id="PTHR43016">
    <property type="entry name" value="PRESEQUENCE PROTEASE"/>
    <property type="match status" value="1"/>
</dbReference>
<dbReference type="InterPro" id="IPR007863">
    <property type="entry name" value="Peptidase_M16_C"/>
</dbReference>
<dbReference type="GO" id="GO:0008237">
    <property type="term" value="F:metallopeptidase activity"/>
    <property type="evidence" value="ECO:0007669"/>
    <property type="project" value="UniProtKB-KW"/>
</dbReference>
<dbReference type="InterPro" id="IPR011765">
    <property type="entry name" value="Pept_M16_N"/>
</dbReference>
<dbReference type="Pfam" id="PF22516">
    <property type="entry name" value="PreP_C"/>
    <property type="match status" value="1"/>
</dbReference>
<dbReference type="InterPro" id="IPR013578">
    <property type="entry name" value="Peptidase_M16C_assoc"/>
</dbReference>
<proteinExistence type="predicted"/>
<organism evidence="3 4">
    <name type="scientific">Aerophobetes bacterium</name>
    <dbReference type="NCBI Taxonomy" id="2030807"/>
    <lineage>
        <taxon>Bacteria</taxon>
        <taxon>Candidatus Aerophobota</taxon>
    </lineage>
</organism>
<dbReference type="InterPro" id="IPR011249">
    <property type="entry name" value="Metalloenz_LuxS/M16"/>
</dbReference>
<keyword evidence="1" id="KW-0175">Coiled coil</keyword>
<dbReference type="SMART" id="SM01264">
    <property type="entry name" value="M16C_associated"/>
    <property type="match status" value="1"/>
</dbReference>
<feature type="coiled-coil region" evidence="1">
    <location>
        <begin position="472"/>
        <end position="499"/>
    </location>
</feature>
<dbReference type="Pfam" id="PF05193">
    <property type="entry name" value="Peptidase_M16_C"/>
    <property type="match status" value="1"/>
</dbReference>
<evidence type="ECO:0000256" key="1">
    <source>
        <dbReference type="SAM" id="Coils"/>
    </source>
</evidence>
<feature type="domain" description="Peptidase M16C associated" evidence="2">
    <location>
        <begin position="468"/>
        <end position="717"/>
    </location>
</feature>
<dbReference type="EMBL" id="NVUU01000020">
    <property type="protein sequence ID" value="PCI95407.1"/>
    <property type="molecule type" value="Genomic_DNA"/>
</dbReference>
<name>A0A2A4YM58_UNCAE</name>
<protein>
    <submittedName>
        <fullName evidence="3">Metalloprotease</fullName>
    </submittedName>
</protein>
<reference evidence="4" key="1">
    <citation type="submission" date="2017-08" db="EMBL/GenBank/DDBJ databases">
        <title>A dynamic microbial community with high functional redundancy inhabits the cold, oxic subseafloor aquifer.</title>
        <authorList>
            <person name="Tully B.J."/>
            <person name="Wheat C.G."/>
            <person name="Glazer B.T."/>
            <person name="Huber J.A."/>
        </authorList>
    </citation>
    <scope>NUCLEOTIDE SEQUENCE [LARGE SCALE GENOMIC DNA]</scope>
</reference>
<dbReference type="GO" id="GO:0046872">
    <property type="term" value="F:metal ion binding"/>
    <property type="evidence" value="ECO:0007669"/>
    <property type="project" value="InterPro"/>
</dbReference>
<dbReference type="Proteomes" id="UP000217838">
    <property type="component" value="Unassembled WGS sequence"/>
</dbReference>
<dbReference type="AlphaFoldDB" id="A0A2A4YM58"/>
<dbReference type="Pfam" id="PF00675">
    <property type="entry name" value="Peptidase_M16"/>
    <property type="match status" value="1"/>
</dbReference>
<keyword evidence="3" id="KW-0645">Protease</keyword>
<accession>A0A2A4YM58</accession>
<evidence type="ECO:0000259" key="2">
    <source>
        <dbReference type="SMART" id="SM01264"/>
    </source>
</evidence>
<dbReference type="GO" id="GO:0006508">
    <property type="term" value="P:proteolysis"/>
    <property type="evidence" value="ECO:0007669"/>
    <property type="project" value="UniProtKB-KW"/>
</dbReference>
<dbReference type="InterPro" id="IPR055130">
    <property type="entry name" value="PreP_C"/>
</dbReference>
<keyword evidence="3" id="KW-0482">Metalloprotease</keyword>
<dbReference type="Gene3D" id="3.30.830.10">
    <property type="entry name" value="Metalloenzyme, LuxS/M16 peptidase-like"/>
    <property type="match status" value="4"/>
</dbReference>
<gene>
    <name evidence="3" type="ORF">COB11_02300</name>
</gene>
<comment type="caution">
    <text evidence="3">The sequence shown here is derived from an EMBL/GenBank/DDBJ whole genome shotgun (WGS) entry which is preliminary data.</text>
</comment>
<dbReference type="PANTHER" id="PTHR43016:SF13">
    <property type="entry name" value="PRESEQUENCE PROTEASE, MITOCHONDRIAL"/>
    <property type="match status" value="1"/>
</dbReference>
<keyword evidence="3" id="KW-0378">Hydrolase</keyword>
<sequence>MTKTLSYQIGDTIGHFKVTKAIEIKELRSILYELEHRCGAKIMQIANDDKENLFSLNFQTLPSSDNGVPHILEHTVLCGSKKYPIKDPFFGMIRRSLNTFMNAMTGPDFTCYPAASQVENDFYNLLDVYLDAVFNPILNRLSFLQEGHRLEFEKKDDPSSNLLYKGIVYNEMKGSLSAPDTRIWHATNKKLMPDLPYCHNSGGDPKEIPNLSYEEFVEFHKTYYHPSRCLFYFYGNLPLEQHLKFIEERILKDAEKLPPLPAIPLQKRFAEKKHVVTSYATQDEDVSNKTFVGFAWLTAPVKDQEDILALCLLDSILMDTDASPLKHALLTSGLTRGADAFIDVEMSETPYFILCRGTEEKSADKIEKLIFDTLKQLAKDGIDKKLIDSALHQLEFSRSEITGDYQPFGLSLFFRAALPRMHGCPAENALVIHSLFEKLLKLTSDPKYLSGILHKYFIDNTHFVRCIMKPDLHLTEEDNKQEEETLKALKKALKKEEADKIIKDTHDLEAFQKAHEHDSADCLPKIALCDVPKENVYFPLEKRDNKNFILYYHNCFTNHIVYVDCIYSLPKLSLEELQYTRLFIYLFGELGSGKKSYTENLELMHAHTGDIGASLGTHVQCRDPDMIKPAIHVRGKALSRNIKELFSLIKEMLEETRFDEKERIKELMLQLVTSMQNRLNSSAMSYATDLAMCNNSNATKLHHIWYGLNYFNFIKDLAENIDKKLPEIQKNLENLAPKLFHGNHFDVVFSGSTEDLQVLENNHFFGLDDMQKNPYSDWVSDFSLAVIPSHARVIATQVAFTVKGFKTVAQPDTDAPYLSIASTIMENKVLHKKIREVGGAYGSGAQYNSISGSFYMHAYRDPHITSSLKAFDDAIEELKLSQFSDQDVEEAKLSIIQGMDTPVSPGSRATITYSQMRDNRTKEIRQAYRDALLAADCKQIQNAVEKHLLDFSKKATTVTFCEKALIEKENVTLADKLPVYTVTHSF</sequence>
<dbReference type="Pfam" id="PF08367">
    <property type="entry name" value="M16C_assoc"/>
    <property type="match status" value="1"/>
</dbReference>
<dbReference type="FunFam" id="3.30.830.10:FF:000034">
    <property type="entry name" value="presequence protease 1, chloroplastic/mitochondrial"/>
    <property type="match status" value="1"/>
</dbReference>
<evidence type="ECO:0000313" key="3">
    <source>
        <dbReference type="EMBL" id="PCI95407.1"/>
    </source>
</evidence>